<keyword evidence="1" id="KW-1133">Transmembrane helix</keyword>
<accession>A0A844AWW0</accession>
<keyword evidence="1" id="KW-0812">Transmembrane</keyword>
<organism evidence="3 4">
    <name type="scientific">Tritonibacter aquimaris</name>
    <dbReference type="NCBI Taxonomy" id="2663379"/>
    <lineage>
        <taxon>Bacteria</taxon>
        <taxon>Pseudomonadati</taxon>
        <taxon>Pseudomonadota</taxon>
        <taxon>Alphaproteobacteria</taxon>
        <taxon>Rhodobacterales</taxon>
        <taxon>Paracoccaceae</taxon>
        <taxon>Tritonibacter</taxon>
    </lineage>
</organism>
<proteinExistence type="predicted"/>
<sequence>MKAKFLSLSSVVLLLSSTLPGVAATYSFGGVEGCGTPDNGSHQRSFGDHSGEISDGGFEYTATNSGYGSCTSQVATRIGAGYVGASGAVLGYSGFVQSTSTANYQVDIESDPGSGDRLIPVALTFDATGSLYHRVTVDPEVTVFSPNFTSRLEFRVNAYYADDDTRVIANAGTIASIRRNDNRVYNLTTEMESVAEQLELRIDAFDTSRDLLLEFMIAGRTTGPYQASYNNFPIADYVTGTASFDAMNTLSFAKTGQAISLPDGFSANSIGAGVVNGYWSDPRIAIAPIPVPAAGFLLLSAVCGLRIIRRRKS</sequence>
<evidence type="ECO:0000313" key="4">
    <source>
        <dbReference type="Proteomes" id="UP000436694"/>
    </source>
</evidence>
<dbReference type="Proteomes" id="UP000436694">
    <property type="component" value="Unassembled WGS sequence"/>
</dbReference>
<keyword evidence="2" id="KW-0732">Signal</keyword>
<name>A0A844AWW0_9RHOB</name>
<keyword evidence="1" id="KW-0472">Membrane</keyword>
<dbReference type="AlphaFoldDB" id="A0A844AWW0"/>
<reference evidence="3 4" key="1">
    <citation type="submission" date="2019-10" db="EMBL/GenBank/DDBJ databases">
        <title>Epibacterium sp. nov., isolated from seawater.</title>
        <authorList>
            <person name="Zhang X."/>
            <person name="Li N."/>
        </authorList>
    </citation>
    <scope>NUCLEOTIDE SEQUENCE [LARGE SCALE GENOMIC DNA]</scope>
    <source>
        <strain evidence="3 4">SM1969</strain>
    </source>
</reference>
<protein>
    <submittedName>
        <fullName evidence="3">Uncharacterized protein</fullName>
    </submittedName>
</protein>
<feature type="transmembrane region" description="Helical" evidence="1">
    <location>
        <begin position="289"/>
        <end position="308"/>
    </location>
</feature>
<feature type="signal peptide" evidence="2">
    <location>
        <begin position="1"/>
        <end position="23"/>
    </location>
</feature>
<gene>
    <name evidence="3" type="ORF">GG681_09485</name>
</gene>
<dbReference type="EMBL" id="WIXK01000004">
    <property type="protein sequence ID" value="MQY42874.1"/>
    <property type="molecule type" value="Genomic_DNA"/>
</dbReference>
<comment type="caution">
    <text evidence="3">The sequence shown here is derived from an EMBL/GenBank/DDBJ whole genome shotgun (WGS) entry which is preliminary data.</text>
</comment>
<keyword evidence="4" id="KW-1185">Reference proteome</keyword>
<evidence type="ECO:0000256" key="1">
    <source>
        <dbReference type="SAM" id="Phobius"/>
    </source>
</evidence>
<feature type="chain" id="PRO_5032760102" evidence="2">
    <location>
        <begin position="24"/>
        <end position="313"/>
    </location>
</feature>
<evidence type="ECO:0000256" key="2">
    <source>
        <dbReference type="SAM" id="SignalP"/>
    </source>
</evidence>
<dbReference type="RefSeq" id="WP_153547477.1">
    <property type="nucleotide sequence ID" value="NZ_WIXK01000004.1"/>
</dbReference>
<evidence type="ECO:0000313" key="3">
    <source>
        <dbReference type="EMBL" id="MQY42874.1"/>
    </source>
</evidence>